<dbReference type="EMBL" id="JAATIP010000053">
    <property type="protein sequence ID" value="KAF4382979.1"/>
    <property type="molecule type" value="Genomic_DNA"/>
</dbReference>
<dbReference type="Proteomes" id="UP000525078">
    <property type="component" value="Unassembled WGS sequence"/>
</dbReference>
<sequence>MYPRVKVRVEEFKEQEECLSPQTQQEKENQSSVSPLLPIARILKDYVLNSTMDLNNSASKVEQKRGVVKESKPNLKASLVSRPRAVLSSPDNDGLIGSRNKLVNERSSTPKMHKKVTTAVARIRTIPIEEVKKPNWALKTCSDNKGFKNQNPNQNQNQKQKQKKVQEQEPVLRTSQKKRILKRVAKPNQA</sequence>
<evidence type="ECO:0000313" key="4">
    <source>
        <dbReference type="Proteomes" id="UP000525078"/>
    </source>
</evidence>
<feature type="region of interest" description="Disordered" evidence="1">
    <location>
        <begin position="141"/>
        <end position="190"/>
    </location>
</feature>
<keyword evidence="5" id="KW-1185">Reference proteome</keyword>
<evidence type="ECO:0000313" key="2">
    <source>
        <dbReference type="EMBL" id="KAF4378173.1"/>
    </source>
</evidence>
<name>A0A7J6GLI9_CANSA</name>
<dbReference type="PANTHER" id="PTHR38932">
    <property type="entry name" value="BNAC03G64660D PROTEIN"/>
    <property type="match status" value="1"/>
</dbReference>
<feature type="region of interest" description="Disordered" evidence="1">
    <location>
        <begin position="13"/>
        <end position="34"/>
    </location>
</feature>
<evidence type="ECO:0000256" key="1">
    <source>
        <dbReference type="SAM" id="MobiDB-lite"/>
    </source>
</evidence>
<gene>
    <name evidence="3" type="ORF">F8388_009010</name>
    <name evidence="2" type="ORF">G4B88_022996</name>
</gene>
<proteinExistence type="predicted"/>
<protein>
    <submittedName>
        <fullName evidence="3">Uncharacterized protein</fullName>
    </submittedName>
</protein>
<accession>A0A7J6GLI9</accession>
<dbReference type="AlphaFoldDB" id="A0A7J6GLI9"/>
<feature type="compositionally biased region" description="Polar residues" evidence="1">
    <location>
        <begin position="20"/>
        <end position="34"/>
    </location>
</feature>
<dbReference type="PANTHER" id="PTHR38932:SF2">
    <property type="entry name" value="DUF3741 DOMAIN-CONTAINING PROTEIN"/>
    <property type="match status" value="1"/>
</dbReference>
<feature type="compositionally biased region" description="Low complexity" evidence="1">
    <location>
        <begin position="148"/>
        <end position="159"/>
    </location>
</feature>
<evidence type="ECO:0000313" key="5">
    <source>
        <dbReference type="Proteomes" id="UP000583929"/>
    </source>
</evidence>
<dbReference type="Proteomes" id="UP000583929">
    <property type="component" value="Unassembled WGS sequence"/>
</dbReference>
<dbReference type="EMBL" id="JAATIQ010000139">
    <property type="protein sequence ID" value="KAF4378173.1"/>
    <property type="molecule type" value="Genomic_DNA"/>
</dbReference>
<reference evidence="4 5" key="1">
    <citation type="journal article" date="2020" name="bioRxiv">
        <title>Sequence and annotation of 42 cannabis genomes reveals extensive copy number variation in cannabinoid synthesis and pathogen resistance genes.</title>
        <authorList>
            <person name="Mckernan K.J."/>
            <person name="Helbert Y."/>
            <person name="Kane L.T."/>
            <person name="Ebling H."/>
            <person name="Zhang L."/>
            <person name="Liu B."/>
            <person name="Eaton Z."/>
            <person name="Mclaughlin S."/>
            <person name="Kingan S."/>
            <person name="Baybayan P."/>
            <person name="Concepcion G."/>
            <person name="Jordan M."/>
            <person name="Riva A."/>
            <person name="Barbazuk W."/>
            <person name="Harkins T."/>
        </authorList>
    </citation>
    <scope>NUCLEOTIDE SEQUENCE [LARGE SCALE GENOMIC DNA]</scope>
    <source>
        <strain evidence="4 5">cv. Jamaican Lion 4</strain>
        <strain evidence="2">Father</strain>
        <strain evidence="3">Mother</strain>
        <tissue evidence="3">Leaf</tissue>
    </source>
</reference>
<feature type="compositionally biased region" description="Basic residues" evidence="1">
    <location>
        <begin position="175"/>
        <end position="190"/>
    </location>
</feature>
<organism evidence="3 4">
    <name type="scientific">Cannabis sativa</name>
    <name type="common">Hemp</name>
    <name type="synonym">Marijuana</name>
    <dbReference type="NCBI Taxonomy" id="3483"/>
    <lineage>
        <taxon>Eukaryota</taxon>
        <taxon>Viridiplantae</taxon>
        <taxon>Streptophyta</taxon>
        <taxon>Embryophyta</taxon>
        <taxon>Tracheophyta</taxon>
        <taxon>Spermatophyta</taxon>
        <taxon>Magnoliopsida</taxon>
        <taxon>eudicotyledons</taxon>
        <taxon>Gunneridae</taxon>
        <taxon>Pentapetalae</taxon>
        <taxon>rosids</taxon>
        <taxon>fabids</taxon>
        <taxon>Rosales</taxon>
        <taxon>Cannabaceae</taxon>
        <taxon>Cannabis</taxon>
    </lineage>
</organism>
<evidence type="ECO:0000313" key="3">
    <source>
        <dbReference type="EMBL" id="KAF4382979.1"/>
    </source>
</evidence>
<comment type="caution">
    <text evidence="3">The sequence shown here is derived from an EMBL/GenBank/DDBJ whole genome shotgun (WGS) entry which is preliminary data.</text>
</comment>